<name>A0AAE1DNL4_9GAST</name>
<feature type="compositionally biased region" description="Basic and acidic residues" evidence="1">
    <location>
        <begin position="1"/>
        <end position="10"/>
    </location>
</feature>
<feature type="region of interest" description="Disordered" evidence="1">
    <location>
        <begin position="66"/>
        <end position="89"/>
    </location>
</feature>
<dbReference type="Proteomes" id="UP001283361">
    <property type="component" value="Unassembled WGS sequence"/>
</dbReference>
<feature type="region of interest" description="Disordered" evidence="1">
    <location>
        <begin position="1"/>
        <end position="29"/>
    </location>
</feature>
<sequence length="109" mass="12385">MALFSEKAENDGEASWNPTNADVDSANTETPVREFCTPLQFLKSKYSGHIRKRTNVKILLSHRHEDKGLNTPVTPPRRQMSEYSSDSTMRIKFKDSSDTAKKTNVKILL</sequence>
<dbReference type="AlphaFoldDB" id="A0AAE1DNL4"/>
<protein>
    <submittedName>
        <fullName evidence="2">Uncharacterized protein</fullName>
    </submittedName>
</protein>
<comment type="caution">
    <text evidence="2">The sequence shown here is derived from an EMBL/GenBank/DDBJ whole genome shotgun (WGS) entry which is preliminary data.</text>
</comment>
<evidence type="ECO:0000256" key="1">
    <source>
        <dbReference type="SAM" id="MobiDB-lite"/>
    </source>
</evidence>
<proteinExistence type="predicted"/>
<dbReference type="EMBL" id="JAWDGP010003079">
    <property type="protein sequence ID" value="KAK3777406.1"/>
    <property type="molecule type" value="Genomic_DNA"/>
</dbReference>
<feature type="compositionally biased region" description="Polar residues" evidence="1">
    <location>
        <begin position="16"/>
        <end position="29"/>
    </location>
</feature>
<accession>A0AAE1DNL4</accession>
<keyword evidence="3" id="KW-1185">Reference proteome</keyword>
<organism evidence="2 3">
    <name type="scientific">Elysia crispata</name>
    <name type="common">lettuce slug</name>
    <dbReference type="NCBI Taxonomy" id="231223"/>
    <lineage>
        <taxon>Eukaryota</taxon>
        <taxon>Metazoa</taxon>
        <taxon>Spiralia</taxon>
        <taxon>Lophotrochozoa</taxon>
        <taxon>Mollusca</taxon>
        <taxon>Gastropoda</taxon>
        <taxon>Heterobranchia</taxon>
        <taxon>Euthyneura</taxon>
        <taxon>Panpulmonata</taxon>
        <taxon>Sacoglossa</taxon>
        <taxon>Placobranchoidea</taxon>
        <taxon>Plakobranchidae</taxon>
        <taxon>Elysia</taxon>
    </lineage>
</organism>
<evidence type="ECO:0000313" key="3">
    <source>
        <dbReference type="Proteomes" id="UP001283361"/>
    </source>
</evidence>
<reference evidence="2" key="1">
    <citation type="journal article" date="2023" name="G3 (Bethesda)">
        <title>A reference genome for the long-term kleptoplast-retaining sea slug Elysia crispata morphotype clarki.</title>
        <authorList>
            <person name="Eastman K.E."/>
            <person name="Pendleton A.L."/>
            <person name="Shaikh M.A."/>
            <person name="Suttiyut T."/>
            <person name="Ogas R."/>
            <person name="Tomko P."/>
            <person name="Gavelis G."/>
            <person name="Widhalm J.R."/>
            <person name="Wisecaver J.H."/>
        </authorList>
    </citation>
    <scope>NUCLEOTIDE SEQUENCE</scope>
    <source>
        <strain evidence="2">ECLA1</strain>
    </source>
</reference>
<evidence type="ECO:0000313" key="2">
    <source>
        <dbReference type="EMBL" id="KAK3777406.1"/>
    </source>
</evidence>
<gene>
    <name evidence="2" type="ORF">RRG08_032510</name>
</gene>